<dbReference type="Pfam" id="PF00072">
    <property type="entry name" value="Response_reg"/>
    <property type="match status" value="1"/>
</dbReference>
<keyword evidence="1" id="KW-0805">Transcription regulation</keyword>
<evidence type="ECO:0000256" key="2">
    <source>
        <dbReference type="ARBA" id="ARBA00023125"/>
    </source>
</evidence>
<dbReference type="Proteomes" id="UP001527202">
    <property type="component" value="Unassembled WGS sequence"/>
</dbReference>
<evidence type="ECO:0000313" key="7">
    <source>
        <dbReference type="EMBL" id="MCY9598914.1"/>
    </source>
</evidence>
<dbReference type="KEGG" id="pchi:PC41400_04115"/>
<keyword evidence="10" id="KW-1185">Reference proteome</keyword>
<evidence type="ECO:0000313" key="8">
    <source>
        <dbReference type="EMBL" id="QAV16914.1"/>
    </source>
</evidence>
<dbReference type="SMART" id="SM00448">
    <property type="entry name" value="REC"/>
    <property type="match status" value="1"/>
</dbReference>
<evidence type="ECO:0000256" key="3">
    <source>
        <dbReference type="ARBA" id="ARBA00023163"/>
    </source>
</evidence>
<evidence type="ECO:0000259" key="5">
    <source>
        <dbReference type="PROSITE" id="PS01124"/>
    </source>
</evidence>
<reference evidence="7 10" key="2">
    <citation type="submission" date="2022-05" db="EMBL/GenBank/DDBJ databases">
        <title>Genome Sequencing of Bee-Associated Microbes.</title>
        <authorList>
            <person name="Dunlap C."/>
        </authorList>
    </citation>
    <scope>NUCLEOTIDE SEQUENCE [LARGE SCALE GENOMIC DNA]</scope>
    <source>
        <strain evidence="7 10">NRRL B-23120</strain>
    </source>
</reference>
<proteinExistence type="predicted"/>
<dbReference type="CDD" id="cd17536">
    <property type="entry name" value="REC_YesN-like"/>
    <property type="match status" value="1"/>
</dbReference>
<keyword evidence="4" id="KW-0597">Phosphoprotein</keyword>
<dbReference type="InterPro" id="IPR018060">
    <property type="entry name" value="HTH_AraC"/>
</dbReference>
<dbReference type="SMART" id="SM00342">
    <property type="entry name" value="HTH_ARAC"/>
    <property type="match status" value="1"/>
</dbReference>
<name>A0A410WRF4_9BACL</name>
<evidence type="ECO:0000256" key="1">
    <source>
        <dbReference type="ARBA" id="ARBA00023015"/>
    </source>
</evidence>
<dbReference type="Gene3D" id="3.40.50.2300">
    <property type="match status" value="1"/>
</dbReference>
<dbReference type="OrthoDB" id="9788446at2"/>
<dbReference type="InterPro" id="IPR001789">
    <property type="entry name" value="Sig_transdc_resp-reg_receiver"/>
</dbReference>
<dbReference type="InterPro" id="IPR020449">
    <property type="entry name" value="Tscrpt_reg_AraC-type_HTH"/>
</dbReference>
<evidence type="ECO:0000313" key="9">
    <source>
        <dbReference type="Proteomes" id="UP000288943"/>
    </source>
</evidence>
<dbReference type="GO" id="GO:0003700">
    <property type="term" value="F:DNA-binding transcription factor activity"/>
    <property type="evidence" value="ECO:0007669"/>
    <property type="project" value="InterPro"/>
</dbReference>
<feature type="domain" description="Response regulatory" evidence="6">
    <location>
        <begin position="2"/>
        <end position="118"/>
    </location>
</feature>
<dbReference type="PANTHER" id="PTHR43280:SF28">
    <property type="entry name" value="HTH-TYPE TRANSCRIPTIONAL ACTIVATOR RHAS"/>
    <property type="match status" value="1"/>
</dbReference>
<dbReference type="RefSeq" id="WP_042232083.1">
    <property type="nucleotide sequence ID" value="NZ_CP026520.1"/>
</dbReference>
<dbReference type="Gene3D" id="1.10.10.60">
    <property type="entry name" value="Homeodomain-like"/>
    <property type="match status" value="2"/>
</dbReference>
<dbReference type="InterPro" id="IPR011006">
    <property type="entry name" value="CheY-like_superfamily"/>
</dbReference>
<protein>
    <submittedName>
        <fullName evidence="7 8">Response regulator</fullName>
    </submittedName>
</protein>
<evidence type="ECO:0000256" key="4">
    <source>
        <dbReference type="PROSITE-ProRule" id="PRU00169"/>
    </source>
</evidence>
<dbReference type="EMBL" id="JAMDMJ010000036">
    <property type="protein sequence ID" value="MCY9598914.1"/>
    <property type="molecule type" value="Genomic_DNA"/>
</dbReference>
<dbReference type="Proteomes" id="UP000288943">
    <property type="component" value="Chromosome"/>
</dbReference>
<keyword evidence="3" id="KW-0804">Transcription</keyword>
<dbReference type="PROSITE" id="PS01124">
    <property type="entry name" value="HTH_ARAC_FAMILY_2"/>
    <property type="match status" value="1"/>
</dbReference>
<dbReference type="PANTHER" id="PTHR43280">
    <property type="entry name" value="ARAC-FAMILY TRANSCRIPTIONAL REGULATOR"/>
    <property type="match status" value="1"/>
</dbReference>
<organism evidence="8 9">
    <name type="scientific">Paenibacillus chitinolyticus</name>
    <dbReference type="NCBI Taxonomy" id="79263"/>
    <lineage>
        <taxon>Bacteria</taxon>
        <taxon>Bacillati</taxon>
        <taxon>Bacillota</taxon>
        <taxon>Bacilli</taxon>
        <taxon>Bacillales</taxon>
        <taxon>Paenibacillaceae</taxon>
        <taxon>Paenibacillus</taxon>
    </lineage>
</organism>
<dbReference type="PROSITE" id="PS50110">
    <property type="entry name" value="RESPONSE_REGULATORY"/>
    <property type="match status" value="1"/>
</dbReference>
<dbReference type="InterPro" id="IPR009057">
    <property type="entry name" value="Homeodomain-like_sf"/>
</dbReference>
<feature type="domain" description="HTH araC/xylS-type" evidence="5">
    <location>
        <begin position="288"/>
        <end position="386"/>
    </location>
</feature>
<dbReference type="SUPFAM" id="SSF52172">
    <property type="entry name" value="CheY-like"/>
    <property type="match status" value="1"/>
</dbReference>
<sequence>MNILVADDESIIREGVKRTIENAYPGYGVFLAASTEEAVKILGGQHIDIVLTDIIMPGMTGLEFMRISKRKHPAIKWVVISAHSEFAYAQEAVRLGARDYLLKPIGKPKLIELIESLTGEIRRENLQSKESVKLKSSLKYLREAVFLRLAAGLDTGNLDIQSFVEDFPDYYLVFVQMDAGNKSVHLEHFIVENVLSEMIETHGQGFVVSYDRQSLLGLVALSEGIRIETLLDALKSHLKHYLKVPFQILNSGLHHDFKSVPQTVTRLRQASAAVEYDSIKVSGDKSIEVALQYIKAHYSEDLSLERMASVVFLNPVYFSQLFKQKTGQGYKEYVTGLRLDQAKQLLCNPLLKLAEIAERVGYQDVRHFTQVFRKKFMQTPTEYRQEHNVTVV</sequence>
<dbReference type="GeneID" id="95374001"/>
<accession>A0A410WRF4</accession>
<gene>
    <name evidence="7" type="ORF">M5X16_24455</name>
    <name evidence="8" type="ORF">PC41400_04115</name>
</gene>
<dbReference type="GO" id="GO:0043565">
    <property type="term" value="F:sequence-specific DNA binding"/>
    <property type="evidence" value="ECO:0007669"/>
    <property type="project" value="InterPro"/>
</dbReference>
<dbReference type="PRINTS" id="PR00032">
    <property type="entry name" value="HTHARAC"/>
</dbReference>
<dbReference type="Pfam" id="PF12833">
    <property type="entry name" value="HTH_18"/>
    <property type="match status" value="1"/>
</dbReference>
<evidence type="ECO:0000313" key="10">
    <source>
        <dbReference type="Proteomes" id="UP001527202"/>
    </source>
</evidence>
<evidence type="ECO:0000259" key="6">
    <source>
        <dbReference type="PROSITE" id="PS50110"/>
    </source>
</evidence>
<reference evidence="8 9" key="1">
    <citation type="submission" date="2018-01" db="EMBL/GenBank/DDBJ databases">
        <title>The whole genome sequencing and assembly of Paenibacillus chitinolyticus KCCM 41400 strain.</title>
        <authorList>
            <person name="Kim J.-Y."/>
            <person name="Park M.-K."/>
            <person name="Lee Y.-J."/>
            <person name="Yi H."/>
            <person name="Bahn Y.-S."/>
            <person name="Kim J.F."/>
            <person name="Lee D.-W."/>
        </authorList>
    </citation>
    <scope>NUCLEOTIDE SEQUENCE [LARGE SCALE GENOMIC DNA]</scope>
    <source>
        <strain evidence="8 9">KCCM 41400</strain>
    </source>
</reference>
<dbReference type="SUPFAM" id="SSF46689">
    <property type="entry name" value="Homeodomain-like"/>
    <property type="match status" value="2"/>
</dbReference>
<feature type="modified residue" description="4-aspartylphosphate" evidence="4">
    <location>
        <position position="53"/>
    </location>
</feature>
<dbReference type="GO" id="GO:0000160">
    <property type="term" value="P:phosphorelay signal transduction system"/>
    <property type="evidence" value="ECO:0007669"/>
    <property type="project" value="InterPro"/>
</dbReference>
<keyword evidence="2 8" id="KW-0238">DNA-binding</keyword>
<dbReference type="EMBL" id="CP026520">
    <property type="protein sequence ID" value="QAV16914.1"/>
    <property type="molecule type" value="Genomic_DNA"/>
</dbReference>
<dbReference type="AlphaFoldDB" id="A0A410WRF4"/>